<feature type="domain" description="Major facilitator superfamily (MFS) profile" evidence="6">
    <location>
        <begin position="1"/>
        <end position="114"/>
    </location>
</feature>
<reference evidence="7" key="1">
    <citation type="submission" date="2021-01" db="EMBL/GenBank/DDBJ databases">
        <title>Whole genome shotgun sequence of Actinoplanes cyaneus NBRC 14990.</title>
        <authorList>
            <person name="Komaki H."/>
            <person name="Tamura T."/>
        </authorList>
    </citation>
    <scope>NUCLEOTIDE SEQUENCE</scope>
    <source>
        <strain evidence="7">NBRC 14990</strain>
    </source>
</reference>
<comment type="subcellular location">
    <subcellularLocation>
        <location evidence="1">Cell membrane</location>
        <topology evidence="1">Multi-pass membrane protein</topology>
    </subcellularLocation>
</comment>
<dbReference type="Gene3D" id="1.20.1250.20">
    <property type="entry name" value="MFS general substrate transporter like domains"/>
    <property type="match status" value="1"/>
</dbReference>
<comment type="caution">
    <text evidence="7">The sequence shown here is derived from an EMBL/GenBank/DDBJ whole genome shotgun (WGS) entry which is preliminary data.</text>
</comment>
<evidence type="ECO:0000256" key="2">
    <source>
        <dbReference type="ARBA" id="ARBA00022692"/>
    </source>
</evidence>
<dbReference type="GO" id="GO:0005886">
    <property type="term" value="C:plasma membrane"/>
    <property type="evidence" value="ECO:0007669"/>
    <property type="project" value="UniProtKB-SubCell"/>
</dbReference>
<dbReference type="AlphaFoldDB" id="A0A919ITR7"/>
<name>A0A919ITR7_9ACTN</name>
<evidence type="ECO:0000313" key="8">
    <source>
        <dbReference type="Proteomes" id="UP000619479"/>
    </source>
</evidence>
<keyword evidence="4 5" id="KW-0472">Membrane</keyword>
<sequence length="114" mass="11983">MFFVVGAVVEALAYSFPMLLVGSVLMQLAIAFFGAVDQAIVLAVLPSREEAGRYIAVVQFAHKLPSALAPLIAPFIIAIGASGGDKNYTLLYLTGAVLALTGGLIVFTRIKSVR</sequence>
<proteinExistence type="predicted"/>
<keyword evidence="8" id="KW-1185">Reference proteome</keyword>
<keyword evidence="2 5" id="KW-0812">Transmembrane</keyword>
<dbReference type="GO" id="GO:0022857">
    <property type="term" value="F:transmembrane transporter activity"/>
    <property type="evidence" value="ECO:0007669"/>
    <property type="project" value="InterPro"/>
</dbReference>
<dbReference type="InterPro" id="IPR020846">
    <property type="entry name" value="MFS_dom"/>
</dbReference>
<evidence type="ECO:0000256" key="1">
    <source>
        <dbReference type="ARBA" id="ARBA00004651"/>
    </source>
</evidence>
<dbReference type="Proteomes" id="UP000619479">
    <property type="component" value="Unassembled WGS sequence"/>
</dbReference>
<evidence type="ECO:0000313" key="7">
    <source>
        <dbReference type="EMBL" id="GID70871.1"/>
    </source>
</evidence>
<keyword evidence="3 5" id="KW-1133">Transmembrane helix</keyword>
<dbReference type="PROSITE" id="PS50850">
    <property type="entry name" value="MFS"/>
    <property type="match status" value="1"/>
</dbReference>
<gene>
    <name evidence="7" type="ORF">Acy02nite_87520</name>
</gene>
<feature type="transmembrane region" description="Helical" evidence="5">
    <location>
        <begin position="23"/>
        <end position="45"/>
    </location>
</feature>
<protein>
    <recommendedName>
        <fullName evidence="6">Major facilitator superfamily (MFS) profile domain-containing protein</fullName>
    </recommendedName>
</protein>
<dbReference type="InterPro" id="IPR036259">
    <property type="entry name" value="MFS_trans_sf"/>
</dbReference>
<evidence type="ECO:0000256" key="3">
    <source>
        <dbReference type="ARBA" id="ARBA00022989"/>
    </source>
</evidence>
<feature type="transmembrane region" description="Helical" evidence="5">
    <location>
        <begin position="66"/>
        <end position="84"/>
    </location>
</feature>
<dbReference type="RefSeq" id="WP_203755288.1">
    <property type="nucleotide sequence ID" value="NZ_BAAAUC010000010.1"/>
</dbReference>
<dbReference type="SUPFAM" id="SSF103473">
    <property type="entry name" value="MFS general substrate transporter"/>
    <property type="match status" value="1"/>
</dbReference>
<feature type="transmembrane region" description="Helical" evidence="5">
    <location>
        <begin position="90"/>
        <end position="110"/>
    </location>
</feature>
<evidence type="ECO:0000256" key="5">
    <source>
        <dbReference type="SAM" id="Phobius"/>
    </source>
</evidence>
<evidence type="ECO:0000259" key="6">
    <source>
        <dbReference type="PROSITE" id="PS50850"/>
    </source>
</evidence>
<evidence type="ECO:0000256" key="4">
    <source>
        <dbReference type="ARBA" id="ARBA00023136"/>
    </source>
</evidence>
<dbReference type="EMBL" id="BOMH01000086">
    <property type="protein sequence ID" value="GID70871.1"/>
    <property type="molecule type" value="Genomic_DNA"/>
</dbReference>
<accession>A0A919ITR7</accession>
<organism evidence="7 8">
    <name type="scientific">Actinoplanes cyaneus</name>
    <dbReference type="NCBI Taxonomy" id="52696"/>
    <lineage>
        <taxon>Bacteria</taxon>
        <taxon>Bacillati</taxon>
        <taxon>Actinomycetota</taxon>
        <taxon>Actinomycetes</taxon>
        <taxon>Micromonosporales</taxon>
        <taxon>Micromonosporaceae</taxon>
        <taxon>Actinoplanes</taxon>
    </lineage>
</organism>